<protein>
    <submittedName>
        <fullName evidence="2">Uncharacterized protein</fullName>
    </submittedName>
</protein>
<reference evidence="2" key="1">
    <citation type="journal article" date="2023" name="Plant J.">
        <title>The genome of the king protea, Protea cynaroides.</title>
        <authorList>
            <person name="Chang J."/>
            <person name="Duong T.A."/>
            <person name="Schoeman C."/>
            <person name="Ma X."/>
            <person name="Roodt D."/>
            <person name="Barker N."/>
            <person name="Li Z."/>
            <person name="Van de Peer Y."/>
            <person name="Mizrachi E."/>
        </authorList>
    </citation>
    <scope>NUCLEOTIDE SEQUENCE</scope>
    <source>
        <tissue evidence="2">Young leaves</tissue>
    </source>
</reference>
<keyword evidence="1" id="KW-0732">Signal</keyword>
<comment type="caution">
    <text evidence="2">The sequence shown here is derived from an EMBL/GenBank/DDBJ whole genome shotgun (WGS) entry which is preliminary data.</text>
</comment>
<organism evidence="2 3">
    <name type="scientific">Protea cynaroides</name>
    <dbReference type="NCBI Taxonomy" id="273540"/>
    <lineage>
        <taxon>Eukaryota</taxon>
        <taxon>Viridiplantae</taxon>
        <taxon>Streptophyta</taxon>
        <taxon>Embryophyta</taxon>
        <taxon>Tracheophyta</taxon>
        <taxon>Spermatophyta</taxon>
        <taxon>Magnoliopsida</taxon>
        <taxon>Proteales</taxon>
        <taxon>Proteaceae</taxon>
        <taxon>Protea</taxon>
    </lineage>
</organism>
<evidence type="ECO:0000313" key="2">
    <source>
        <dbReference type="EMBL" id="KAJ4974132.1"/>
    </source>
</evidence>
<feature type="signal peptide" evidence="1">
    <location>
        <begin position="1"/>
        <end position="23"/>
    </location>
</feature>
<name>A0A9Q0KP59_9MAGN</name>
<sequence length="104" mass="11972">MAGKVSPIFTIFLSFLVLSQSQARVQIHKLENLDTQWNPSNKFPDSDAMSTIKSPTVEFVESEPKDLPEFNTMDEIRVLKPFTGSYDGSFRPIYHRFHHNHVFG</sequence>
<evidence type="ECO:0000256" key="1">
    <source>
        <dbReference type="SAM" id="SignalP"/>
    </source>
</evidence>
<proteinExistence type="predicted"/>
<keyword evidence="3" id="KW-1185">Reference proteome</keyword>
<accession>A0A9Q0KP59</accession>
<dbReference type="EMBL" id="JAMYWD010000004">
    <property type="protein sequence ID" value="KAJ4974132.1"/>
    <property type="molecule type" value="Genomic_DNA"/>
</dbReference>
<evidence type="ECO:0000313" key="3">
    <source>
        <dbReference type="Proteomes" id="UP001141806"/>
    </source>
</evidence>
<dbReference type="Proteomes" id="UP001141806">
    <property type="component" value="Unassembled WGS sequence"/>
</dbReference>
<gene>
    <name evidence="2" type="ORF">NE237_007306</name>
</gene>
<dbReference type="AlphaFoldDB" id="A0A9Q0KP59"/>
<feature type="chain" id="PRO_5040368776" evidence="1">
    <location>
        <begin position="24"/>
        <end position="104"/>
    </location>
</feature>